<proteinExistence type="predicted"/>
<dbReference type="AlphaFoldDB" id="W9V584"/>
<reference evidence="2 3" key="1">
    <citation type="submission" date="2012-11" db="EMBL/GenBank/DDBJ databases">
        <title>Genome assembly of Thiorhodococcus sp. AK35.</title>
        <authorList>
            <person name="Nupur N."/>
            <person name="Khatri I."/>
            <person name="Subramanian S."/>
            <person name="Pinnaka A."/>
        </authorList>
    </citation>
    <scope>NUCLEOTIDE SEQUENCE [LARGE SCALE GENOMIC DNA]</scope>
    <source>
        <strain evidence="2 3">AK35</strain>
    </source>
</reference>
<name>W9V584_9GAMM</name>
<dbReference type="PANTHER" id="PTHR33525">
    <property type="match status" value="1"/>
</dbReference>
<accession>W9V584</accession>
<dbReference type="EMBL" id="AONC01000040">
    <property type="protein sequence ID" value="EXJ14484.1"/>
    <property type="molecule type" value="Genomic_DNA"/>
</dbReference>
<comment type="caution">
    <text evidence="2">The sequence shown here is derived from an EMBL/GenBank/DDBJ whole genome shotgun (WGS) entry which is preliminary data.</text>
</comment>
<dbReference type="STRING" id="1249627.D779_2625"/>
<dbReference type="InterPro" id="IPR013976">
    <property type="entry name" value="HDOD"/>
</dbReference>
<dbReference type="PROSITE" id="PS51833">
    <property type="entry name" value="HDOD"/>
    <property type="match status" value="1"/>
</dbReference>
<protein>
    <recommendedName>
        <fullName evidence="1">HDOD domain-containing protein</fullName>
    </recommendedName>
</protein>
<keyword evidence="3" id="KW-1185">Reference proteome</keyword>
<gene>
    <name evidence="2" type="ORF">D779_2625</name>
</gene>
<dbReference type="Gene3D" id="1.10.3210.10">
    <property type="entry name" value="Hypothetical protein af1432"/>
    <property type="match status" value="1"/>
</dbReference>
<evidence type="ECO:0000259" key="1">
    <source>
        <dbReference type="PROSITE" id="PS51833"/>
    </source>
</evidence>
<dbReference type="Proteomes" id="UP000019460">
    <property type="component" value="Unassembled WGS sequence"/>
</dbReference>
<sequence length="297" mass="32616">MSETTRDDSIVSDSNRYPPKADLELAFQTIRKARIPQMPDVVFGLRDELGKPDPDFRVAADLISHDVALTGQVLKAVNSPLFRCRTKITNVQQAVTMMGVSRLTNLVTAEAIQRMLGVAQGPALVVWDSMMKHAQAMLAIAESAPGMALDEVYLFGIMQDVGALIFADMIPEYGSVWVLRSEADPKGLMEFERKRVGVDHVTVGFLVAGNWRLPEHIALAIYRHRDPDCSDLLGTDVGVFVSLSRLAQYLVAVSHGSHELFGTLSQLDSDLAHLSIEEDEWAALCERATNGEWAAPA</sequence>
<dbReference type="eggNOG" id="COG1639">
    <property type="taxonomic scope" value="Bacteria"/>
</dbReference>
<dbReference type="InterPro" id="IPR052340">
    <property type="entry name" value="RNase_Y/CdgJ"/>
</dbReference>
<organism evidence="2 3">
    <name type="scientific">Imhoffiella purpurea</name>
    <dbReference type="NCBI Taxonomy" id="1249627"/>
    <lineage>
        <taxon>Bacteria</taxon>
        <taxon>Pseudomonadati</taxon>
        <taxon>Pseudomonadota</taxon>
        <taxon>Gammaproteobacteria</taxon>
        <taxon>Chromatiales</taxon>
        <taxon>Chromatiaceae</taxon>
        <taxon>Imhoffiella</taxon>
    </lineage>
</organism>
<dbReference type="SUPFAM" id="SSF109604">
    <property type="entry name" value="HD-domain/PDEase-like"/>
    <property type="match status" value="1"/>
</dbReference>
<evidence type="ECO:0000313" key="3">
    <source>
        <dbReference type="Proteomes" id="UP000019460"/>
    </source>
</evidence>
<dbReference type="Pfam" id="PF08668">
    <property type="entry name" value="HDOD"/>
    <property type="match status" value="1"/>
</dbReference>
<dbReference type="RefSeq" id="WP_043755062.1">
    <property type="nucleotide sequence ID" value="NZ_AONC01000040.1"/>
</dbReference>
<evidence type="ECO:0000313" key="2">
    <source>
        <dbReference type="EMBL" id="EXJ14484.1"/>
    </source>
</evidence>
<feature type="domain" description="HDOD" evidence="1">
    <location>
        <begin position="35"/>
        <end position="227"/>
    </location>
</feature>
<dbReference type="PANTHER" id="PTHR33525:SF6">
    <property type="entry name" value="HDOD DOMAIN-CONTAINING PROTEIN"/>
    <property type="match status" value="1"/>
</dbReference>